<comment type="caution">
    <text evidence="13">The sequence shown here is derived from an EMBL/GenBank/DDBJ whole genome shotgun (WGS) entry which is preliminary data.</text>
</comment>
<keyword evidence="8" id="KW-0804">Transcription</keyword>
<feature type="region of interest" description="Disordered" evidence="11">
    <location>
        <begin position="285"/>
        <end position="317"/>
    </location>
</feature>
<evidence type="ECO:0000259" key="12">
    <source>
        <dbReference type="PROSITE" id="PS50157"/>
    </source>
</evidence>
<feature type="domain" description="C2H2-type" evidence="12">
    <location>
        <begin position="542"/>
        <end position="569"/>
    </location>
</feature>
<dbReference type="GO" id="GO:0005634">
    <property type="term" value="C:nucleus"/>
    <property type="evidence" value="ECO:0007669"/>
    <property type="project" value="UniProtKB-SubCell"/>
</dbReference>
<dbReference type="AlphaFoldDB" id="A0A814H3S6"/>
<dbReference type="InterPro" id="IPR013087">
    <property type="entry name" value="Znf_C2H2_type"/>
</dbReference>
<evidence type="ECO:0000256" key="3">
    <source>
        <dbReference type="ARBA" id="ARBA00022737"/>
    </source>
</evidence>
<keyword evidence="7" id="KW-0238">DNA-binding</keyword>
<dbReference type="GO" id="GO:0006357">
    <property type="term" value="P:regulation of transcription by RNA polymerase II"/>
    <property type="evidence" value="ECO:0007669"/>
    <property type="project" value="TreeGrafter"/>
</dbReference>
<dbReference type="PROSITE" id="PS50157">
    <property type="entry name" value="ZINC_FINGER_C2H2_2"/>
    <property type="match status" value="3"/>
</dbReference>
<evidence type="ECO:0000313" key="13">
    <source>
        <dbReference type="EMBL" id="CAF1005388.1"/>
    </source>
</evidence>
<dbReference type="GO" id="GO:0008270">
    <property type="term" value="F:zinc ion binding"/>
    <property type="evidence" value="ECO:0007669"/>
    <property type="project" value="UniProtKB-KW"/>
</dbReference>
<name>A0A814H3S6_9BILA</name>
<keyword evidence="5" id="KW-0862">Zinc</keyword>
<dbReference type="FunFam" id="3.30.160.60:FF:001498">
    <property type="entry name" value="Zinc finger protein 404"/>
    <property type="match status" value="1"/>
</dbReference>
<sequence>MHIYIDAISIETAIFSSAIISQQDDKIKAALQLGYHMQVACICQLLPTPDYNIIFKTLQENYMNSAIRISSMHATKVDSFTDDQSEIGKQDNVNLNPNSSTCQDVDSPVRTYAIIESNSNELDQVIDVLRKFCPRTRIVEYNQSQNNLSNVTKPQKQTSIDLTCNSPFSTLSKSSFDSDTNNDQLSLNLTAQTFKGKLKDYLQRRYLQQIREHDSRKETFTKSHSANVNSFDFSSYSTISKPIITSKSHSFDLSSVSMQTNSSPIARSQSRRGLLQCYLTIDTDDTSNDTGQIKSNQHDEDDNESASFPHSYSEQQQTNNNYDQWSLPFQHSSEYGSDKGISSIPNKISLPLIPYSASSDPGPYHSSWYNTPTSSSRFLFPQSQEQLAANAQGSIAQLSTLTQMLCDEPSLFTAVSPRFKTEQHDSLNSKDSSSVLLCQICRQEFDSRQMYLAHYRTHLENSCQNDVSDILDFDCNYDQSSNLRNYSCKICLKHFSRSDMLNRHFRLHSGTRPYRCAICNTYFSRSDHLSTHLRTHTGEKPYTCPQCSYAACRRDMITRHIKVHTKQRSERKHATSTFASSNES</sequence>
<proteinExistence type="predicted"/>
<evidence type="ECO:0000256" key="8">
    <source>
        <dbReference type="ARBA" id="ARBA00023163"/>
    </source>
</evidence>
<evidence type="ECO:0000256" key="6">
    <source>
        <dbReference type="ARBA" id="ARBA00023015"/>
    </source>
</evidence>
<keyword evidence="2" id="KW-0479">Metal-binding</keyword>
<organism evidence="13 14">
    <name type="scientific">Rotaria magnacalcarata</name>
    <dbReference type="NCBI Taxonomy" id="392030"/>
    <lineage>
        <taxon>Eukaryota</taxon>
        <taxon>Metazoa</taxon>
        <taxon>Spiralia</taxon>
        <taxon>Gnathifera</taxon>
        <taxon>Rotifera</taxon>
        <taxon>Eurotatoria</taxon>
        <taxon>Bdelloidea</taxon>
        <taxon>Philodinida</taxon>
        <taxon>Philodinidae</taxon>
        <taxon>Rotaria</taxon>
    </lineage>
</organism>
<dbReference type="Pfam" id="PF00096">
    <property type="entry name" value="zf-C2H2"/>
    <property type="match status" value="2"/>
</dbReference>
<dbReference type="PANTHER" id="PTHR24404:SF114">
    <property type="entry name" value="KLUMPFUSS, ISOFORM B-RELATED"/>
    <property type="match status" value="1"/>
</dbReference>
<dbReference type="EMBL" id="CAJNOV010000156">
    <property type="protein sequence ID" value="CAF1005388.1"/>
    <property type="molecule type" value="Genomic_DNA"/>
</dbReference>
<feature type="domain" description="C2H2-type" evidence="12">
    <location>
        <begin position="514"/>
        <end position="541"/>
    </location>
</feature>
<gene>
    <name evidence="13" type="ORF">CJN711_LOCUS2561</name>
</gene>
<evidence type="ECO:0000256" key="2">
    <source>
        <dbReference type="ARBA" id="ARBA00022723"/>
    </source>
</evidence>
<reference evidence="13" key="1">
    <citation type="submission" date="2021-02" db="EMBL/GenBank/DDBJ databases">
        <authorList>
            <person name="Nowell W R."/>
        </authorList>
    </citation>
    <scope>NUCLEOTIDE SEQUENCE</scope>
</reference>
<dbReference type="InterPro" id="IPR050589">
    <property type="entry name" value="Ikaros_C2H2-ZF"/>
</dbReference>
<dbReference type="FunFam" id="3.30.160.60:FF:000395">
    <property type="entry name" value="zinc finger protein 513"/>
    <property type="match status" value="1"/>
</dbReference>
<evidence type="ECO:0000256" key="7">
    <source>
        <dbReference type="ARBA" id="ARBA00023125"/>
    </source>
</evidence>
<evidence type="ECO:0000256" key="11">
    <source>
        <dbReference type="SAM" id="MobiDB-lite"/>
    </source>
</evidence>
<dbReference type="PANTHER" id="PTHR24404">
    <property type="entry name" value="ZINC FINGER PROTEIN"/>
    <property type="match status" value="1"/>
</dbReference>
<dbReference type="InterPro" id="IPR036236">
    <property type="entry name" value="Znf_C2H2_sf"/>
</dbReference>
<dbReference type="GO" id="GO:0003700">
    <property type="term" value="F:DNA-binding transcription factor activity"/>
    <property type="evidence" value="ECO:0007669"/>
    <property type="project" value="TreeGrafter"/>
</dbReference>
<evidence type="ECO:0000313" key="14">
    <source>
        <dbReference type="Proteomes" id="UP000663855"/>
    </source>
</evidence>
<feature type="compositionally biased region" description="Polar residues" evidence="11">
    <location>
        <begin position="575"/>
        <end position="584"/>
    </location>
</feature>
<evidence type="ECO:0000256" key="4">
    <source>
        <dbReference type="ARBA" id="ARBA00022771"/>
    </source>
</evidence>
<evidence type="ECO:0000256" key="5">
    <source>
        <dbReference type="ARBA" id="ARBA00022833"/>
    </source>
</evidence>
<keyword evidence="4 10" id="KW-0863">Zinc-finger</keyword>
<protein>
    <recommendedName>
        <fullName evidence="12">C2H2-type domain-containing protein</fullName>
    </recommendedName>
</protein>
<dbReference type="Proteomes" id="UP000663855">
    <property type="component" value="Unassembled WGS sequence"/>
</dbReference>
<evidence type="ECO:0000256" key="9">
    <source>
        <dbReference type="ARBA" id="ARBA00023242"/>
    </source>
</evidence>
<dbReference type="Pfam" id="PF25756">
    <property type="entry name" value="TPR_INTS8"/>
    <property type="match status" value="1"/>
</dbReference>
<evidence type="ECO:0000256" key="10">
    <source>
        <dbReference type="PROSITE-ProRule" id="PRU00042"/>
    </source>
</evidence>
<feature type="region of interest" description="Disordered" evidence="11">
    <location>
        <begin position="565"/>
        <end position="584"/>
    </location>
</feature>
<keyword evidence="6" id="KW-0805">Transcription regulation</keyword>
<dbReference type="SMART" id="SM00355">
    <property type="entry name" value="ZnF_C2H2"/>
    <property type="match status" value="4"/>
</dbReference>
<dbReference type="PROSITE" id="PS00028">
    <property type="entry name" value="ZINC_FINGER_C2H2_1"/>
    <property type="match status" value="3"/>
</dbReference>
<feature type="domain" description="C2H2-type" evidence="12">
    <location>
        <begin position="486"/>
        <end position="513"/>
    </location>
</feature>
<keyword evidence="3" id="KW-0677">Repeat</keyword>
<feature type="compositionally biased region" description="Polar residues" evidence="11">
    <location>
        <begin position="305"/>
        <end position="317"/>
    </location>
</feature>
<dbReference type="GO" id="GO:0000978">
    <property type="term" value="F:RNA polymerase II cis-regulatory region sequence-specific DNA binding"/>
    <property type="evidence" value="ECO:0007669"/>
    <property type="project" value="TreeGrafter"/>
</dbReference>
<dbReference type="InterPro" id="IPR057980">
    <property type="entry name" value="TPR_INTS8"/>
</dbReference>
<dbReference type="SUPFAM" id="SSF57667">
    <property type="entry name" value="beta-beta-alpha zinc fingers"/>
    <property type="match status" value="2"/>
</dbReference>
<dbReference type="Gene3D" id="3.30.160.60">
    <property type="entry name" value="Classic Zinc Finger"/>
    <property type="match status" value="3"/>
</dbReference>
<comment type="subcellular location">
    <subcellularLocation>
        <location evidence="1">Nucleus</location>
    </subcellularLocation>
</comment>
<keyword evidence="9" id="KW-0539">Nucleus</keyword>
<evidence type="ECO:0000256" key="1">
    <source>
        <dbReference type="ARBA" id="ARBA00004123"/>
    </source>
</evidence>
<accession>A0A814H3S6</accession>